<dbReference type="Proteomes" id="UP000654075">
    <property type="component" value="Unassembled WGS sequence"/>
</dbReference>
<dbReference type="InterPro" id="IPR004821">
    <property type="entry name" value="Cyt_trans-like"/>
</dbReference>
<keyword evidence="5" id="KW-0547">Nucleotide-binding</keyword>
<dbReference type="PANTHER" id="PTHR39321">
    <property type="entry name" value="NICOTINATE-NUCLEOTIDE ADENYLYLTRANSFERASE-RELATED"/>
    <property type="match status" value="1"/>
</dbReference>
<keyword evidence="6" id="KW-0067">ATP-binding</keyword>
<dbReference type="Gene3D" id="3.40.50.620">
    <property type="entry name" value="HUPs"/>
    <property type="match status" value="1"/>
</dbReference>
<feature type="domain" description="Cytidyltransferase-like" evidence="8">
    <location>
        <begin position="12"/>
        <end position="184"/>
    </location>
</feature>
<protein>
    <recommendedName>
        <fullName evidence="8">Cytidyltransferase-like domain-containing protein</fullName>
    </recommendedName>
</protein>
<dbReference type="InterPro" id="IPR005248">
    <property type="entry name" value="NadD/NMNAT"/>
</dbReference>
<dbReference type="PANTHER" id="PTHR39321:SF3">
    <property type="entry name" value="PHOSPHOPANTETHEINE ADENYLYLTRANSFERASE"/>
    <property type="match status" value="1"/>
</dbReference>
<dbReference type="SUPFAM" id="SSF52374">
    <property type="entry name" value="Nucleotidylyl transferase"/>
    <property type="match status" value="1"/>
</dbReference>
<evidence type="ECO:0000256" key="7">
    <source>
        <dbReference type="ARBA" id="ARBA00023027"/>
    </source>
</evidence>
<keyword evidence="4" id="KW-0548">Nucleotidyltransferase</keyword>
<keyword evidence="2" id="KW-0662">Pyridine nucleotide biosynthesis</keyword>
<evidence type="ECO:0000313" key="9">
    <source>
        <dbReference type="EMBL" id="CAE8616691.1"/>
    </source>
</evidence>
<dbReference type="EMBL" id="CAJNNV010025939">
    <property type="protein sequence ID" value="CAE8616691.1"/>
    <property type="molecule type" value="Genomic_DNA"/>
</dbReference>
<comment type="caution">
    <text evidence="9">The sequence shown here is derived from an EMBL/GenBank/DDBJ whole genome shotgun (WGS) entry which is preliminary data.</text>
</comment>
<keyword evidence="7" id="KW-0520">NAD</keyword>
<gene>
    <name evidence="9" type="ORF">PGLA1383_LOCUS34366</name>
</gene>
<evidence type="ECO:0000259" key="8">
    <source>
        <dbReference type="Pfam" id="PF01467"/>
    </source>
</evidence>
<dbReference type="Pfam" id="PF01467">
    <property type="entry name" value="CTP_transf_like"/>
    <property type="match status" value="1"/>
</dbReference>
<evidence type="ECO:0000256" key="4">
    <source>
        <dbReference type="ARBA" id="ARBA00022695"/>
    </source>
</evidence>
<evidence type="ECO:0000256" key="3">
    <source>
        <dbReference type="ARBA" id="ARBA00022679"/>
    </source>
</evidence>
<dbReference type="GO" id="GO:0070566">
    <property type="term" value="F:adenylyltransferase activity"/>
    <property type="evidence" value="ECO:0007669"/>
    <property type="project" value="UniProtKB-ARBA"/>
</dbReference>
<dbReference type="InterPro" id="IPR014729">
    <property type="entry name" value="Rossmann-like_a/b/a_fold"/>
</dbReference>
<organism evidence="9 10">
    <name type="scientific">Polarella glacialis</name>
    <name type="common">Dinoflagellate</name>
    <dbReference type="NCBI Taxonomy" id="89957"/>
    <lineage>
        <taxon>Eukaryota</taxon>
        <taxon>Sar</taxon>
        <taxon>Alveolata</taxon>
        <taxon>Dinophyceae</taxon>
        <taxon>Suessiales</taxon>
        <taxon>Suessiaceae</taxon>
        <taxon>Polarella</taxon>
    </lineage>
</organism>
<comment type="pathway">
    <text evidence="1">Cofactor biosynthesis; NAD(+) biosynthesis.</text>
</comment>
<keyword evidence="3" id="KW-0808">Transferase</keyword>
<sequence length="213" mass="23173">IPGAADGFSLAIYPGSFNPPSVAHVEIARVVMQMRTTRGIDAVWLDMAVHSGGSKAYVDTIIDERVNMSALAVEGVVPGAAATRIAPNLKDPLGFEYFEVIRALVSGRTGTSKGCITWVIGSDVVEGMKYWQEKARSQMMMVDEVAVILRSGQTSAQVQDLMDTITMISLAPEFANVSSTEIRREILSLKKLSLHPVLEYVFAHSRLLALHPQ</sequence>
<proteinExistence type="predicted"/>
<dbReference type="GO" id="GO:0009435">
    <property type="term" value="P:NAD+ biosynthetic process"/>
    <property type="evidence" value="ECO:0007669"/>
    <property type="project" value="InterPro"/>
</dbReference>
<accession>A0A813FWT7</accession>
<evidence type="ECO:0000256" key="2">
    <source>
        <dbReference type="ARBA" id="ARBA00022642"/>
    </source>
</evidence>
<evidence type="ECO:0000313" key="10">
    <source>
        <dbReference type="Proteomes" id="UP000654075"/>
    </source>
</evidence>
<feature type="non-terminal residue" evidence="9">
    <location>
        <position position="213"/>
    </location>
</feature>
<evidence type="ECO:0000256" key="1">
    <source>
        <dbReference type="ARBA" id="ARBA00004790"/>
    </source>
</evidence>
<name>A0A813FWT7_POLGL</name>
<dbReference type="AlphaFoldDB" id="A0A813FWT7"/>
<dbReference type="GO" id="GO:0005524">
    <property type="term" value="F:ATP binding"/>
    <property type="evidence" value="ECO:0007669"/>
    <property type="project" value="UniProtKB-KW"/>
</dbReference>
<reference evidence="9" key="1">
    <citation type="submission" date="2021-02" db="EMBL/GenBank/DDBJ databases">
        <authorList>
            <person name="Dougan E. K."/>
            <person name="Rhodes N."/>
            <person name="Thang M."/>
            <person name="Chan C."/>
        </authorList>
    </citation>
    <scope>NUCLEOTIDE SEQUENCE</scope>
</reference>
<feature type="non-terminal residue" evidence="9">
    <location>
        <position position="1"/>
    </location>
</feature>
<keyword evidence="10" id="KW-1185">Reference proteome</keyword>
<evidence type="ECO:0000256" key="5">
    <source>
        <dbReference type="ARBA" id="ARBA00022741"/>
    </source>
</evidence>
<evidence type="ECO:0000256" key="6">
    <source>
        <dbReference type="ARBA" id="ARBA00022840"/>
    </source>
</evidence>